<keyword evidence="3" id="KW-1185">Reference proteome</keyword>
<organism evidence="2 3">
    <name type="scientific">Aspergillus sclerotialis</name>
    <dbReference type="NCBI Taxonomy" id="2070753"/>
    <lineage>
        <taxon>Eukaryota</taxon>
        <taxon>Fungi</taxon>
        <taxon>Dikarya</taxon>
        <taxon>Ascomycota</taxon>
        <taxon>Pezizomycotina</taxon>
        <taxon>Eurotiomycetes</taxon>
        <taxon>Eurotiomycetidae</taxon>
        <taxon>Eurotiales</taxon>
        <taxon>Aspergillaceae</taxon>
        <taxon>Aspergillus</taxon>
        <taxon>Aspergillus subgen. Polypaecilum</taxon>
    </lineage>
</organism>
<feature type="compositionally biased region" description="Basic residues" evidence="1">
    <location>
        <begin position="24"/>
        <end position="35"/>
    </location>
</feature>
<dbReference type="OrthoDB" id="346839at2759"/>
<gene>
    <name evidence="2" type="ORF">PHISCL_01495</name>
</gene>
<evidence type="ECO:0000256" key="1">
    <source>
        <dbReference type="SAM" id="MobiDB-lite"/>
    </source>
</evidence>
<sequence>MSSGKLDQSLDEILVNRRQTTRQSARRRANRRAATKRATVGGVKKNTKAAKAAGKGVQGGPSAPPTESKIIVSGLPSDVNEANIKVSVAVSAFETFEAQLLLAFRLSFRTMVVRLARTASSFVTFLRALQHDANREKLSSVLSCEA</sequence>
<feature type="compositionally biased region" description="Low complexity" evidence="1">
    <location>
        <begin position="36"/>
        <end position="55"/>
    </location>
</feature>
<comment type="caution">
    <text evidence="2">The sequence shown here is derived from an EMBL/GenBank/DDBJ whole genome shotgun (WGS) entry which is preliminary data.</text>
</comment>
<dbReference type="AlphaFoldDB" id="A0A3A3A856"/>
<reference evidence="3" key="1">
    <citation type="submission" date="2017-02" db="EMBL/GenBank/DDBJ databases">
        <authorList>
            <person name="Tafer H."/>
            <person name="Lopandic K."/>
        </authorList>
    </citation>
    <scope>NUCLEOTIDE SEQUENCE [LARGE SCALE GENOMIC DNA]</scope>
    <source>
        <strain evidence="3">CBS 366.77</strain>
    </source>
</reference>
<dbReference type="Proteomes" id="UP000266188">
    <property type="component" value="Unassembled WGS sequence"/>
</dbReference>
<evidence type="ECO:0000313" key="3">
    <source>
        <dbReference type="Proteomes" id="UP000266188"/>
    </source>
</evidence>
<dbReference type="EMBL" id="MVGC01000028">
    <property type="protein sequence ID" value="RJE26145.1"/>
    <property type="molecule type" value="Genomic_DNA"/>
</dbReference>
<dbReference type="STRING" id="2070753.A0A3A3A856"/>
<proteinExistence type="predicted"/>
<protein>
    <submittedName>
        <fullName evidence="2">RNA annealing protein</fullName>
    </submittedName>
</protein>
<evidence type="ECO:0000313" key="2">
    <source>
        <dbReference type="EMBL" id="RJE26145.1"/>
    </source>
</evidence>
<accession>A0A3A3A856</accession>
<feature type="region of interest" description="Disordered" evidence="1">
    <location>
        <begin position="1"/>
        <end position="69"/>
    </location>
</feature>
<name>A0A3A3A856_9EURO</name>